<feature type="domain" description="Obg" evidence="4">
    <location>
        <begin position="130"/>
        <end position="373"/>
    </location>
</feature>
<dbReference type="Proteomes" id="UP000769157">
    <property type="component" value="Unassembled WGS sequence"/>
</dbReference>
<name>A0A9P8PBU0_9ASCO</name>
<dbReference type="InterPro" id="IPR036726">
    <property type="entry name" value="GTP1_OBG_dom_sf"/>
</dbReference>
<dbReference type="PRINTS" id="PR00326">
    <property type="entry name" value="GTP1OBG"/>
</dbReference>
<dbReference type="InterPro" id="IPR006073">
    <property type="entry name" value="GTP-bd"/>
</dbReference>
<dbReference type="Pfam" id="PF01926">
    <property type="entry name" value="MMR_HSR1"/>
    <property type="match status" value="1"/>
</dbReference>
<comment type="caution">
    <text evidence="5">The sequence shown here is derived from an EMBL/GenBank/DDBJ whole genome shotgun (WGS) entry which is preliminary data.</text>
</comment>
<dbReference type="InterPro" id="IPR027417">
    <property type="entry name" value="P-loop_NTPase"/>
</dbReference>
<evidence type="ECO:0000259" key="4">
    <source>
        <dbReference type="PROSITE" id="PS51883"/>
    </source>
</evidence>
<dbReference type="PANTHER" id="PTHR11702">
    <property type="entry name" value="DEVELOPMENTALLY REGULATED GTP-BINDING PROTEIN-RELATED"/>
    <property type="match status" value="1"/>
</dbReference>
<evidence type="ECO:0000313" key="5">
    <source>
        <dbReference type="EMBL" id="KAH3669383.1"/>
    </source>
</evidence>
<dbReference type="EMBL" id="JAEUBE010000137">
    <property type="protein sequence ID" value="KAH3669383.1"/>
    <property type="molecule type" value="Genomic_DNA"/>
</dbReference>
<organism evidence="5 6">
    <name type="scientific">Ogataea philodendri</name>
    <dbReference type="NCBI Taxonomy" id="1378263"/>
    <lineage>
        <taxon>Eukaryota</taxon>
        <taxon>Fungi</taxon>
        <taxon>Dikarya</taxon>
        <taxon>Ascomycota</taxon>
        <taxon>Saccharomycotina</taxon>
        <taxon>Pichiomycetes</taxon>
        <taxon>Pichiales</taxon>
        <taxon>Pichiaceae</taxon>
        <taxon>Ogataea</taxon>
    </lineage>
</organism>
<dbReference type="Pfam" id="PF01018">
    <property type="entry name" value="GTP1_OBG"/>
    <property type="match status" value="2"/>
</dbReference>
<evidence type="ECO:0000313" key="6">
    <source>
        <dbReference type="Proteomes" id="UP000769157"/>
    </source>
</evidence>
<feature type="domain" description="OBG-type G" evidence="3">
    <location>
        <begin position="374"/>
        <end position="541"/>
    </location>
</feature>
<dbReference type="InterPro" id="IPR045086">
    <property type="entry name" value="OBG_GTPase"/>
</dbReference>
<dbReference type="PANTHER" id="PTHR11702:SF31">
    <property type="entry name" value="MITOCHONDRIAL RIBOSOME-ASSOCIATED GTPASE 2"/>
    <property type="match status" value="1"/>
</dbReference>
<dbReference type="GeneID" id="70233472"/>
<evidence type="ECO:0000259" key="3">
    <source>
        <dbReference type="PROSITE" id="PS51710"/>
    </source>
</evidence>
<dbReference type="GO" id="GO:0003924">
    <property type="term" value="F:GTPase activity"/>
    <property type="evidence" value="ECO:0007669"/>
    <property type="project" value="InterPro"/>
</dbReference>
<evidence type="ECO:0008006" key="7">
    <source>
        <dbReference type="Google" id="ProtNLM"/>
    </source>
</evidence>
<gene>
    <name evidence="5" type="ORF">OGAPHI_001504</name>
</gene>
<sequence length="545" mass="59776">MIARQLRYISHTIARRGVKIPDNAPSLEENAEWLQKLRSQTSAAEFHEFLPKSTFEINDVSELESDANPDLCKVQLPGGKHAKIVRLPDPGSPQHLKFFTMSVPASDYSVASSPFSALSAKKRPKADSSQSFSDLKVVNIRSGNGGNGTVSFFRDTGIAVGPPNGGDGGDGGDIYVSAVEGLSSLHGIRSKYVAGNGLSGESGQADGKRGNDVHITVPVGTTITWCADPKEIRSLIKSNTDKVFHIKTVSRSSSSAVPRHIQLFRNGYEPGKGWVFKEKSEEYHMERDFFLDLNKKVMYYDKQLLEEELQDDVFPIVGIDFPKPTKKPVLLLKGGRGGMGNMHFLTSNVRNPRFAKVGRPGLEENFVFELKLLADLGLVGLPNAGKSTLLRAISNATPRVGHWAFTTLQPTIGTIQLRIDQPAFTVADIPGVVEGANENKGMGLTFLRHVERSGGIVFVISLGNENPVADLQILLNEMGTRRMENKRVLVVATKADLEGTEERYLGLKQFVEAQDWKIVPCCAMRKENIQQVLEMMAECSGKLDN</sequence>
<dbReference type="InterPro" id="IPR031167">
    <property type="entry name" value="G_OBG"/>
</dbReference>
<dbReference type="Gene3D" id="2.70.210.12">
    <property type="entry name" value="GTP1/OBG domain"/>
    <property type="match status" value="1"/>
</dbReference>
<dbReference type="Gene3D" id="3.40.50.300">
    <property type="entry name" value="P-loop containing nucleotide triphosphate hydrolases"/>
    <property type="match status" value="1"/>
</dbReference>
<dbReference type="GO" id="GO:0042254">
    <property type="term" value="P:ribosome biogenesis"/>
    <property type="evidence" value="ECO:0007669"/>
    <property type="project" value="UniProtKB-UniRule"/>
</dbReference>
<reference evidence="5" key="2">
    <citation type="submission" date="2021-01" db="EMBL/GenBank/DDBJ databases">
        <authorList>
            <person name="Schikora-Tamarit M.A."/>
        </authorList>
    </citation>
    <scope>NUCLEOTIDE SEQUENCE</scope>
    <source>
        <strain evidence="5">CBS6075</strain>
    </source>
</reference>
<dbReference type="AlphaFoldDB" id="A0A9P8PBU0"/>
<reference evidence="5" key="1">
    <citation type="journal article" date="2021" name="Open Biol.">
        <title>Shared evolutionary footprints suggest mitochondrial oxidative damage underlies multiple complex I losses in fungi.</title>
        <authorList>
            <person name="Schikora-Tamarit M.A."/>
            <person name="Marcet-Houben M."/>
            <person name="Nosek J."/>
            <person name="Gabaldon T."/>
        </authorList>
    </citation>
    <scope>NUCLEOTIDE SEQUENCE</scope>
    <source>
        <strain evidence="5">CBS6075</strain>
    </source>
</reference>
<dbReference type="PROSITE" id="PS51710">
    <property type="entry name" value="G_OBG"/>
    <property type="match status" value="1"/>
</dbReference>
<keyword evidence="1" id="KW-0547">Nucleotide-binding</keyword>
<keyword evidence="6" id="KW-1185">Reference proteome</keyword>
<dbReference type="GO" id="GO:0005739">
    <property type="term" value="C:mitochondrion"/>
    <property type="evidence" value="ECO:0007669"/>
    <property type="project" value="TreeGrafter"/>
</dbReference>
<evidence type="ECO:0000256" key="2">
    <source>
        <dbReference type="ARBA" id="ARBA00023134"/>
    </source>
</evidence>
<proteinExistence type="predicted"/>
<dbReference type="RefSeq" id="XP_046063646.1">
    <property type="nucleotide sequence ID" value="XM_046202273.1"/>
</dbReference>
<keyword evidence="2" id="KW-0342">GTP-binding</keyword>
<dbReference type="SUPFAM" id="SSF82051">
    <property type="entry name" value="Obg GTP-binding protein N-terminal domain"/>
    <property type="match status" value="1"/>
</dbReference>
<evidence type="ECO:0000256" key="1">
    <source>
        <dbReference type="ARBA" id="ARBA00022741"/>
    </source>
</evidence>
<dbReference type="PROSITE" id="PS51883">
    <property type="entry name" value="OBG"/>
    <property type="match status" value="1"/>
</dbReference>
<accession>A0A9P8PBU0</accession>
<dbReference type="OrthoDB" id="347018at2759"/>
<dbReference type="CDD" id="cd01898">
    <property type="entry name" value="Obg"/>
    <property type="match status" value="1"/>
</dbReference>
<protein>
    <recommendedName>
        <fullName evidence="7">GTPase MTG2, mitochondrial</fullName>
    </recommendedName>
</protein>
<dbReference type="GO" id="GO:0005525">
    <property type="term" value="F:GTP binding"/>
    <property type="evidence" value="ECO:0007669"/>
    <property type="project" value="UniProtKB-KW"/>
</dbReference>
<dbReference type="InterPro" id="IPR006169">
    <property type="entry name" value="GTP1_OBG_dom"/>
</dbReference>
<dbReference type="SUPFAM" id="SSF52540">
    <property type="entry name" value="P-loop containing nucleoside triphosphate hydrolases"/>
    <property type="match status" value="1"/>
</dbReference>